<comment type="similarity">
    <text evidence="1">Belongs to the glycosyl hydrolase 9 (cellulase E) family.</text>
</comment>
<evidence type="ECO:0000256" key="1">
    <source>
        <dbReference type="ARBA" id="ARBA00007072"/>
    </source>
</evidence>
<dbReference type="Pfam" id="PF00759">
    <property type="entry name" value="Glyco_hydro_9"/>
    <property type="match status" value="1"/>
</dbReference>
<comment type="caution">
    <text evidence="9">The sequence shown here is derived from an EMBL/GenBank/DDBJ whole genome shotgun (WGS) entry which is preliminary data.</text>
</comment>
<feature type="domain" description="Glycoside hydrolase family 9" evidence="7">
    <location>
        <begin position="150"/>
        <end position="604"/>
    </location>
</feature>
<keyword evidence="5" id="KW-0624">Polysaccharide degradation</keyword>
<feature type="region of interest" description="Disordered" evidence="6">
    <location>
        <begin position="358"/>
        <end position="378"/>
    </location>
</feature>
<evidence type="ECO:0000256" key="4">
    <source>
        <dbReference type="ARBA" id="ARBA00023295"/>
    </source>
</evidence>
<dbReference type="Gene3D" id="2.60.40.10">
    <property type="entry name" value="Immunoglobulins"/>
    <property type="match status" value="1"/>
</dbReference>
<dbReference type="InterPro" id="IPR008928">
    <property type="entry name" value="6-hairpin_glycosidase_sf"/>
</dbReference>
<evidence type="ECO:0000256" key="2">
    <source>
        <dbReference type="ARBA" id="ARBA00022801"/>
    </source>
</evidence>
<dbReference type="SUPFAM" id="SSF81296">
    <property type="entry name" value="E set domains"/>
    <property type="match status" value="1"/>
</dbReference>
<evidence type="ECO:0000256" key="6">
    <source>
        <dbReference type="SAM" id="MobiDB-lite"/>
    </source>
</evidence>
<proteinExistence type="inferred from homology"/>
<feature type="region of interest" description="Disordered" evidence="6">
    <location>
        <begin position="1"/>
        <end position="52"/>
    </location>
</feature>
<keyword evidence="4" id="KW-0326">Glycosidase</keyword>
<evidence type="ECO:0000256" key="3">
    <source>
        <dbReference type="ARBA" id="ARBA00023277"/>
    </source>
</evidence>
<dbReference type="SUPFAM" id="SSF48208">
    <property type="entry name" value="Six-hairpin glycosidases"/>
    <property type="match status" value="1"/>
</dbReference>
<dbReference type="InterPro" id="IPR014756">
    <property type="entry name" value="Ig_E-set"/>
</dbReference>
<keyword evidence="3" id="KW-0119">Carbohydrate metabolism</keyword>
<protein>
    <submittedName>
        <fullName evidence="9">Uncharacterized protein</fullName>
    </submittedName>
</protein>
<dbReference type="Gene3D" id="1.50.10.10">
    <property type="match status" value="1"/>
</dbReference>
<accession>A0A2A6E235</accession>
<evidence type="ECO:0000256" key="5">
    <source>
        <dbReference type="ARBA" id="ARBA00023326"/>
    </source>
</evidence>
<feature type="domain" description="Cellulase Ig-like" evidence="8">
    <location>
        <begin position="60"/>
        <end position="138"/>
    </location>
</feature>
<evidence type="ECO:0000259" key="7">
    <source>
        <dbReference type="Pfam" id="PF00759"/>
    </source>
</evidence>
<gene>
    <name evidence="9" type="ORF">BLM47_05245</name>
</gene>
<evidence type="ECO:0000313" key="9">
    <source>
        <dbReference type="EMBL" id="PDO10807.1"/>
    </source>
</evidence>
<dbReference type="InterPro" id="IPR012341">
    <property type="entry name" value="6hp_glycosidase-like_sf"/>
</dbReference>
<dbReference type="GO" id="GO:0000272">
    <property type="term" value="P:polysaccharide catabolic process"/>
    <property type="evidence" value="ECO:0007669"/>
    <property type="project" value="UniProtKB-KW"/>
</dbReference>
<sequence length="611" mass="66727">MAGWLASGCTAGPTAKNPESPADPSSAPRTFFSTDPSAASSPAGSAFPPAGSVAPASDDAQIYVDQVGYLPEFPKIAVVAGSEAESVFRVVDIGTGDVVYEGRLSDSVYDDASGDTVRHADFGEWKRPGSYSVTVGRSSSAPFRIGNDVYRAPLIQAARSYTLARAGVAIDDPVTGLRHDVGHAQDKQAMLFFEDPFHRQGDPIDVSGGWYDAGDYGKYVPTGAVAAAQLMLAWEMRPELWRSLSLSLPAGLSEPERRAGLPDLLVEIKYELDWLLRMQRPDGAVYLKVAGGAWPGYIRPEEDTADRYVFGLSTYGTAQFAGAAAMGARVYAPFLPDYARKLLDAAIRAQRYLEQHPDPEFRYDEGQNNGSGPYEKRTDREERFWAAAELLRTTDDARYDAYIREHFSDFLEGKTSAVFWGNTVLLGQWAYVNAERADADHKASVRASLTAYADELVRWASANGYRSVLRPTDYFWGSAREAMGRAQALLLADAVAPNRAYLETALDQAHWLFGRNAAGTSFMTGIGMHSPQKPHHRLVASTQTLIPGLVVGGPNAQGGDPIMDRLLRESDPRVFPAKAYVDDWEAYSVNEPAIDYTAPAVFVLTRFAEDR</sequence>
<dbReference type="CDD" id="cd02850">
    <property type="entry name" value="E_set_Cellulase_N"/>
    <property type="match status" value="1"/>
</dbReference>
<feature type="compositionally biased region" description="Low complexity" evidence="6">
    <location>
        <begin position="36"/>
        <end position="52"/>
    </location>
</feature>
<dbReference type="InterPro" id="IPR013783">
    <property type="entry name" value="Ig-like_fold"/>
</dbReference>
<dbReference type="EMBL" id="MOXJ01000009">
    <property type="protein sequence ID" value="PDO10807.1"/>
    <property type="molecule type" value="Genomic_DNA"/>
</dbReference>
<evidence type="ECO:0000313" key="10">
    <source>
        <dbReference type="Proteomes" id="UP000243688"/>
    </source>
</evidence>
<dbReference type="AlphaFoldDB" id="A0A2A6E235"/>
<dbReference type="GO" id="GO:0008810">
    <property type="term" value="F:cellulase activity"/>
    <property type="evidence" value="ECO:0007669"/>
    <property type="project" value="InterPro"/>
</dbReference>
<evidence type="ECO:0000259" key="8">
    <source>
        <dbReference type="Pfam" id="PF02927"/>
    </source>
</evidence>
<dbReference type="Proteomes" id="UP000243688">
    <property type="component" value="Unassembled WGS sequence"/>
</dbReference>
<dbReference type="InterPro" id="IPR001701">
    <property type="entry name" value="Glyco_hydro_9"/>
</dbReference>
<keyword evidence="2" id="KW-0378">Hydrolase</keyword>
<dbReference type="InterPro" id="IPR004197">
    <property type="entry name" value="Cellulase_Ig-like"/>
</dbReference>
<organism evidence="9 10">
    <name type="scientific">Candidatus Reconcilbacillus cellulovorans</name>
    <dbReference type="NCBI Taxonomy" id="1906605"/>
    <lineage>
        <taxon>Bacteria</taxon>
        <taxon>Bacillati</taxon>
        <taxon>Bacillota</taxon>
        <taxon>Bacilli</taxon>
        <taxon>Bacillales</taxon>
        <taxon>Paenibacillaceae</taxon>
        <taxon>Candidatus Reconcilbacillus</taxon>
    </lineage>
</organism>
<dbReference type="PANTHER" id="PTHR22298">
    <property type="entry name" value="ENDO-1,4-BETA-GLUCANASE"/>
    <property type="match status" value="1"/>
</dbReference>
<name>A0A2A6E235_9BACL</name>
<reference evidence="9 10" key="1">
    <citation type="submission" date="2016-12" db="EMBL/GenBank/DDBJ databases">
        <title>Candidatus Reconcilibacillus cellulovorans genome.</title>
        <authorList>
            <person name="Kolinko S."/>
            <person name="Wu Y.-W."/>
            <person name="Tachea F."/>
            <person name="Denzel E."/>
            <person name="Hiras J."/>
            <person name="Baecker N."/>
            <person name="Chan L.J."/>
            <person name="Eichorst S.A."/>
            <person name="Frey D."/>
            <person name="Adams P.D."/>
            <person name="Pray T."/>
            <person name="Tanjore D."/>
            <person name="Petzold C.J."/>
            <person name="Gladden J.M."/>
            <person name="Simmons B.A."/>
            <person name="Singer S.W."/>
        </authorList>
    </citation>
    <scope>NUCLEOTIDE SEQUENCE [LARGE SCALE GENOMIC DNA]</scope>
    <source>
        <strain evidence="9">JTherm</strain>
    </source>
</reference>
<dbReference type="Pfam" id="PF02927">
    <property type="entry name" value="CelD_N"/>
    <property type="match status" value="1"/>
</dbReference>